<keyword evidence="2" id="KW-0812">Transmembrane</keyword>
<organism evidence="4 5">
    <name type="scientific">Vibrio toranzoniae</name>
    <dbReference type="NCBI Taxonomy" id="1194427"/>
    <lineage>
        <taxon>Bacteria</taxon>
        <taxon>Pseudomonadati</taxon>
        <taxon>Pseudomonadota</taxon>
        <taxon>Gammaproteobacteria</taxon>
        <taxon>Vibrionales</taxon>
        <taxon>Vibrionaceae</taxon>
        <taxon>Vibrio</taxon>
    </lineage>
</organism>
<protein>
    <recommendedName>
        <fullName evidence="3">Chalcone isomerase domain-containing protein</fullName>
    </recommendedName>
</protein>
<evidence type="ECO:0000313" key="4">
    <source>
        <dbReference type="EMBL" id="KWT99553.1"/>
    </source>
</evidence>
<evidence type="ECO:0000313" key="5">
    <source>
        <dbReference type="Proteomes" id="UP000057389"/>
    </source>
</evidence>
<proteinExistence type="predicted"/>
<comment type="caution">
    <text evidence="4">The sequence shown here is derived from an EMBL/GenBank/DDBJ whole genome shotgun (WGS) entry which is preliminary data.</text>
</comment>
<dbReference type="OrthoDB" id="8527419at2"/>
<dbReference type="Gene3D" id="3.50.70.10">
    <property type="match status" value="1"/>
</dbReference>
<keyword evidence="2" id="KW-1133">Transmembrane helix</keyword>
<sequence length="207" mass="23827">MAYSRNPTQAFKHESDNSRARTPSNDRTQTSFRTLASKQRTTKLFSFITLSLIFAALLFTGNAKASVVDDLNKRGQGEMSYLFWTLYSAEFYATPTNSDRALKLEYYRAIDSKDLVDATKEQWNKLGYSNNNIQRWLQPLYEMWPNVEAGSTLTIRVTEDNISRFYFDEQPIGTIQDKQFGEAFLAIWLSENTSEPGLRKQLLGLNK</sequence>
<feature type="region of interest" description="Disordered" evidence="1">
    <location>
        <begin position="1"/>
        <end position="29"/>
    </location>
</feature>
<dbReference type="AlphaFoldDB" id="A0A125P4X9"/>
<keyword evidence="5" id="KW-1185">Reference proteome</keyword>
<keyword evidence="2" id="KW-0472">Membrane</keyword>
<feature type="transmembrane region" description="Helical" evidence="2">
    <location>
        <begin position="44"/>
        <end position="63"/>
    </location>
</feature>
<dbReference type="InterPro" id="IPR016088">
    <property type="entry name" value="Chalcone_isomerase_3-sand"/>
</dbReference>
<evidence type="ECO:0000259" key="3">
    <source>
        <dbReference type="Pfam" id="PF16036"/>
    </source>
</evidence>
<dbReference type="EMBL" id="LMXU01000032">
    <property type="protein sequence ID" value="KWT99553.1"/>
    <property type="molecule type" value="Genomic_DNA"/>
</dbReference>
<reference evidence="4 5" key="1">
    <citation type="submission" date="2015-11" db="EMBL/GenBank/DDBJ databases">
        <title>Draft WGS of Vibrio toranzoniae.</title>
        <authorList>
            <person name="Lasa A."/>
            <person name="Romalde J.L."/>
        </authorList>
    </citation>
    <scope>NUCLEOTIDE SEQUENCE [LARGE SCALE GENOMIC DNA]</scope>
    <source>
        <strain evidence="4 5">Vb 10.8</strain>
    </source>
</reference>
<dbReference type="Pfam" id="PF16036">
    <property type="entry name" value="Chalcone_3"/>
    <property type="match status" value="1"/>
</dbReference>
<dbReference type="RefSeq" id="WP_060469088.1">
    <property type="nucleotide sequence ID" value="NZ_AP025515.1"/>
</dbReference>
<name>A0A125P4X9_9VIBR</name>
<gene>
    <name evidence="4" type="ORF">APQ14_14455</name>
</gene>
<dbReference type="Proteomes" id="UP000057389">
    <property type="component" value="Unassembled WGS sequence"/>
</dbReference>
<dbReference type="GeneID" id="300180639"/>
<evidence type="ECO:0000256" key="2">
    <source>
        <dbReference type="SAM" id="Phobius"/>
    </source>
</evidence>
<dbReference type="InterPro" id="IPR016087">
    <property type="entry name" value="Chalcone_isomerase"/>
</dbReference>
<feature type="compositionally biased region" description="Polar residues" evidence="1">
    <location>
        <begin position="20"/>
        <end position="29"/>
    </location>
</feature>
<accession>A0A125P4X9</accession>
<feature type="domain" description="Chalcone isomerase" evidence="3">
    <location>
        <begin position="98"/>
        <end position="204"/>
    </location>
</feature>
<evidence type="ECO:0000256" key="1">
    <source>
        <dbReference type="SAM" id="MobiDB-lite"/>
    </source>
</evidence>